<feature type="transmembrane region" description="Helical" evidence="6">
    <location>
        <begin position="41"/>
        <end position="63"/>
    </location>
</feature>
<dbReference type="Proteomes" id="UP000660885">
    <property type="component" value="Unassembled WGS sequence"/>
</dbReference>
<dbReference type="GO" id="GO:0016874">
    <property type="term" value="F:ligase activity"/>
    <property type="evidence" value="ECO:0007669"/>
    <property type="project" value="UniProtKB-KW"/>
</dbReference>
<feature type="transmembrane region" description="Helical" evidence="6">
    <location>
        <begin position="251"/>
        <end position="268"/>
    </location>
</feature>
<evidence type="ECO:0000313" key="9">
    <source>
        <dbReference type="Proteomes" id="UP000660885"/>
    </source>
</evidence>
<feature type="transmembrane region" description="Helical" evidence="6">
    <location>
        <begin position="280"/>
        <end position="300"/>
    </location>
</feature>
<dbReference type="RefSeq" id="WP_202833077.1">
    <property type="nucleotide sequence ID" value="NZ_JAETWB010000008.1"/>
</dbReference>
<protein>
    <submittedName>
        <fullName evidence="8">O-antigen ligase family protein</fullName>
    </submittedName>
</protein>
<dbReference type="InterPro" id="IPR051533">
    <property type="entry name" value="WaaL-like"/>
</dbReference>
<evidence type="ECO:0000256" key="4">
    <source>
        <dbReference type="ARBA" id="ARBA00023136"/>
    </source>
</evidence>
<evidence type="ECO:0000256" key="1">
    <source>
        <dbReference type="ARBA" id="ARBA00004141"/>
    </source>
</evidence>
<feature type="transmembrane region" description="Helical" evidence="6">
    <location>
        <begin position="117"/>
        <end position="136"/>
    </location>
</feature>
<dbReference type="PANTHER" id="PTHR37422">
    <property type="entry name" value="TEICHURONIC ACID BIOSYNTHESIS PROTEIN TUAE"/>
    <property type="match status" value="1"/>
</dbReference>
<dbReference type="EMBL" id="JAETWB010000008">
    <property type="protein sequence ID" value="MBL6079835.1"/>
    <property type="molecule type" value="Genomic_DNA"/>
</dbReference>
<dbReference type="PANTHER" id="PTHR37422:SF13">
    <property type="entry name" value="LIPOPOLYSACCHARIDE BIOSYNTHESIS PROTEIN PA4999-RELATED"/>
    <property type="match status" value="1"/>
</dbReference>
<feature type="transmembrane region" description="Helical" evidence="6">
    <location>
        <begin position="417"/>
        <end position="436"/>
    </location>
</feature>
<evidence type="ECO:0000256" key="6">
    <source>
        <dbReference type="SAM" id="Phobius"/>
    </source>
</evidence>
<feature type="domain" description="O-antigen ligase-related" evidence="7">
    <location>
        <begin position="239"/>
        <end position="375"/>
    </location>
</feature>
<dbReference type="InterPro" id="IPR007016">
    <property type="entry name" value="O-antigen_ligase-rel_domated"/>
</dbReference>
<evidence type="ECO:0000256" key="2">
    <source>
        <dbReference type="ARBA" id="ARBA00022692"/>
    </source>
</evidence>
<feature type="transmembrane region" description="Helical" evidence="6">
    <location>
        <begin position="83"/>
        <end position="105"/>
    </location>
</feature>
<feature type="region of interest" description="Disordered" evidence="5">
    <location>
        <begin position="442"/>
        <end position="466"/>
    </location>
</feature>
<evidence type="ECO:0000256" key="5">
    <source>
        <dbReference type="SAM" id="MobiDB-lite"/>
    </source>
</evidence>
<keyword evidence="3 6" id="KW-1133">Transmembrane helix</keyword>
<feature type="transmembrane region" description="Helical" evidence="6">
    <location>
        <begin position="172"/>
        <end position="195"/>
    </location>
</feature>
<keyword evidence="8" id="KW-0436">Ligase</keyword>
<proteinExistence type="predicted"/>
<comment type="caution">
    <text evidence="8">The sequence shown here is derived from an EMBL/GenBank/DDBJ whole genome shotgun (WGS) entry which is preliminary data.</text>
</comment>
<gene>
    <name evidence="8" type="ORF">JMJ56_17590</name>
</gene>
<feature type="transmembrane region" description="Helical" evidence="6">
    <location>
        <begin position="201"/>
        <end position="221"/>
    </location>
</feature>
<keyword evidence="4 6" id="KW-0472">Membrane</keyword>
<reference evidence="8 9" key="1">
    <citation type="submission" date="2021-01" db="EMBL/GenBank/DDBJ databases">
        <title>Belnapia mucosa sp. nov. and Belnapia arida sp. nov., isolated from the Tabernas Desert (Almeria, Spain).</title>
        <authorList>
            <person name="Molina-Menor E."/>
            <person name="Vidal-Verdu A."/>
            <person name="Calonge A."/>
            <person name="Satari L."/>
            <person name="Pereto J."/>
            <person name="Porcar M."/>
        </authorList>
    </citation>
    <scope>NUCLEOTIDE SEQUENCE [LARGE SCALE GENOMIC DNA]</scope>
    <source>
        <strain evidence="8 9">T18</strain>
    </source>
</reference>
<keyword evidence="2 6" id="KW-0812">Transmembrane</keyword>
<accession>A0ABS1U565</accession>
<feature type="transmembrane region" description="Helical" evidence="6">
    <location>
        <begin position="360"/>
        <end position="384"/>
    </location>
</feature>
<organism evidence="8 9">
    <name type="scientific">Belnapia arida</name>
    <dbReference type="NCBI Taxonomy" id="2804533"/>
    <lineage>
        <taxon>Bacteria</taxon>
        <taxon>Pseudomonadati</taxon>
        <taxon>Pseudomonadota</taxon>
        <taxon>Alphaproteobacteria</taxon>
        <taxon>Acetobacterales</taxon>
        <taxon>Roseomonadaceae</taxon>
        <taxon>Belnapia</taxon>
    </lineage>
</organism>
<evidence type="ECO:0000259" key="7">
    <source>
        <dbReference type="Pfam" id="PF04932"/>
    </source>
</evidence>
<evidence type="ECO:0000256" key="3">
    <source>
        <dbReference type="ARBA" id="ARBA00022989"/>
    </source>
</evidence>
<feature type="transmembrane region" description="Helical" evidence="6">
    <location>
        <begin position="142"/>
        <end position="160"/>
    </location>
</feature>
<dbReference type="Pfam" id="PF04932">
    <property type="entry name" value="Wzy_C"/>
    <property type="match status" value="1"/>
</dbReference>
<evidence type="ECO:0000313" key="8">
    <source>
        <dbReference type="EMBL" id="MBL6079835.1"/>
    </source>
</evidence>
<feature type="transmembrane region" description="Helical" evidence="6">
    <location>
        <begin position="12"/>
        <end position="34"/>
    </location>
</feature>
<keyword evidence="9" id="KW-1185">Reference proteome</keyword>
<comment type="subcellular location">
    <subcellularLocation>
        <location evidence="1">Membrane</location>
        <topology evidence="1">Multi-pass membrane protein</topology>
    </subcellularLocation>
</comment>
<name>A0ABS1U565_9PROT</name>
<sequence>MPSLTSPLAQVLIALFGAALMLLFALLAPGPLLLMLPAMVALLLGLAVYQFPLAIVVGLVMIYGLGVDIQLDGGMLASAGGNAAAALGSAVVKVVPFALAAVLLLRYGPTNAINWPFLAYTAIAAISIVVLPMGRIGTTGDMIRSFIGSTAPFVLGFCLAPKRIWTWIIRGATVVPLISAFGSLFTHLAGLYPAIDQLGRFQGMHSAPFLAGFCETAIFAATLEYMRGFRPIWLIIAGLDLAVLLATQARMPLATVVIFLGIVFFFSNRHIFPLRRKVDLVMGGGVPGLLLLSPVIAYAMQRFISQGTDTSGRDLMWPYFLDAIENRPLFGYGLGAGKLLVDPDDPLIKLLGTTAAHNEYLRLSIDGGIIGCAAIFLSIIAWMWWGSRSLGARERLVLRAALLGFLLHSGFDNTLIASTSVMLFCVIGAILARGRAEVQAARHGRRHSSSGSASAGAYAWRPARTG</sequence>